<proteinExistence type="inferred from homology"/>
<dbReference type="InterPro" id="IPR017871">
    <property type="entry name" value="ABC_transporter-like_CS"/>
</dbReference>
<evidence type="ECO:0000313" key="7">
    <source>
        <dbReference type="Proteomes" id="UP000189761"/>
    </source>
</evidence>
<dbReference type="PANTHER" id="PTHR43776">
    <property type="entry name" value="TRANSPORT ATP-BINDING PROTEIN"/>
    <property type="match status" value="1"/>
</dbReference>
<name>A0A8E2IBU4_9BACI</name>
<evidence type="ECO:0000256" key="2">
    <source>
        <dbReference type="ARBA" id="ARBA00022448"/>
    </source>
</evidence>
<dbReference type="GO" id="GO:0055085">
    <property type="term" value="P:transmembrane transport"/>
    <property type="evidence" value="ECO:0007669"/>
    <property type="project" value="UniProtKB-ARBA"/>
</dbReference>
<dbReference type="Pfam" id="PF08352">
    <property type="entry name" value="oligo_HPY"/>
    <property type="match status" value="1"/>
</dbReference>
<dbReference type="PROSITE" id="PS50893">
    <property type="entry name" value="ABC_TRANSPORTER_2"/>
    <property type="match status" value="1"/>
</dbReference>
<evidence type="ECO:0000259" key="5">
    <source>
        <dbReference type="PROSITE" id="PS50893"/>
    </source>
</evidence>
<dbReference type="Pfam" id="PF00005">
    <property type="entry name" value="ABC_tran"/>
    <property type="match status" value="1"/>
</dbReference>
<dbReference type="PANTHER" id="PTHR43776:SF7">
    <property type="entry name" value="D,D-DIPEPTIDE TRANSPORT ATP-BINDING PROTEIN DDPF-RELATED"/>
    <property type="match status" value="1"/>
</dbReference>
<gene>
    <name evidence="6" type="ORF">BWZ43_02040</name>
</gene>
<dbReference type="InterPro" id="IPR003439">
    <property type="entry name" value="ABC_transporter-like_ATP-bd"/>
</dbReference>
<evidence type="ECO:0000256" key="1">
    <source>
        <dbReference type="ARBA" id="ARBA00005417"/>
    </source>
</evidence>
<dbReference type="InterPro" id="IPR027417">
    <property type="entry name" value="P-loop_NTPase"/>
</dbReference>
<keyword evidence="7" id="KW-1185">Reference proteome</keyword>
<dbReference type="CDD" id="cd03257">
    <property type="entry name" value="ABC_NikE_OppD_transporters"/>
    <property type="match status" value="1"/>
</dbReference>
<dbReference type="InterPro" id="IPR003593">
    <property type="entry name" value="AAA+_ATPase"/>
</dbReference>
<dbReference type="FunFam" id="3.40.50.300:FF:000016">
    <property type="entry name" value="Oligopeptide ABC transporter ATP-binding component"/>
    <property type="match status" value="1"/>
</dbReference>
<dbReference type="Gene3D" id="3.40.50.300">
    <property type="entry name" value="P-loop containing nucleotide triphosphate hydrolases"/>
    <property type="match status" value="1"/>
</dbReference>
<comment type="similarity">
    <text evidence="1">Belongs to the ABC transporter superfamily.</text>
</comment>
<dbReference type="AlphaFoldDB" id="A0A8E2IBU4"/>
<dbReference type="SMART" id="SM00382">
    <property type="entry name" value="AAA"/>
    <property type="match status" value="1"/>
</dbReference>
<feature type="domain" description="ABC transporter" evidence="5">
    <location>
        <begin position="8"/>
        <end position="254"/>
    </location>
</feature>
<dbReference type="InterPro" id="IPR050319">
    <property type="entry name" value="ABC_transp_ATP-bind"/>
</dbReference>
<accession>A0A8E2IBU4</accession>
<dbReference type="GO" id="GO:0015833">
    <property type="term" value="P:peptide transport"/>
    <property type="evidence" value="ECO:0007669"/>
    <property type="project" value="InterPro"/>
</dbReference>
<reference evidence="6 7" key="1">
    <citation type="submission" date="2017-01" db="EMBL/GenBank/DDBJ databases">
        <title>Draft genome sequence of Bacillus oleronius.</title>
        <authorList>
            <person name="Allam M."/>
        </authorList>
    </citation>
    <scope>NUCLEOTIDE SEQUENCE [LARGE SCALE GENOMIC DNA]</scope>
    <source>
        <strain evidence="6 7">DSM 9356</strain>
    </source>
</reference>
<protein>
    <submittedName>
        <fullName evidence="6">Oligopeptide ABC transporter ATP-binding protein OppF</fullName>
    </submittedName>
</protein>
<dbReference type="GO" id="GO:0016887">
    <property type="term" value="F:ATP hydrolysis activity"/>
    <property type="evidence" value="ECO:0007669"/>
    <property type="project" value="InterPro"/>
</dbReference>
<keyword evidence="4 6" id="KW-0067">ATP-binding</keyword>
<evidence type="ECO:0000313" key="6">
    <source>
        <dbReference type="EMBL" id="OOP70017.1"/>
    </source>
</evidence>
<evidence type="ECO:0000256" key="4">
    <source>
        <dbReference type="ARBA" id="ARBA00022840"/>
    </source>
</evidence>
<keyword evidence="3" id="KW-0547">Nucleotide-binding</keyword>
<keyword evidence="2" id="KW-0813">Transport</keyword>
<sequence>MNYREPLVEVENLTKYFKVGKKQKLRAVDGISFTIHKGETLGLVGESGCGKSTVGRTLLQLYQPTSGVVKFAGKILESQQSKAGEKQYHQDVQMIFQDPYSSLNPRMTVLEIISEGLLIHQPNMNKEDRRTRVTELLELVGLDRNHANRYPHEFSGGQRQRIGIARALAVEPKFIVADEPIAALDVSIQAQIVNLLKQLQDERDLTYLFIAHDLSMVKHISDRIAVMYLGQMMELAESEELYEEPLHPYTAALLSAIPLPDPVLERKRERIILKGDVPNPINPPSGCPFRTRCPQAMGVCAEKTPIWQEVKPNHFVACHLYNEQ</sequence>
<dbReference type="EMBL" id="MTLA01000021">
    <property type="protein sequence ID" value="OOP70017.1"/>
    <property type="molecule type" value="Genomic_DNA"/>
</dbReference>
<organism evidence="6 7">
    <name type="scientific">Heyndrickxia oleronia</name>
    <dbReference type="NCBI Taxonomy" id="38875"/>
    <lineage>
        <taxon>Bacteria</taxon>
        <taxon>Bacillati</taxon>
        <taxon>Bacillota</taxon>
        <taxon>Bacilli</taxon>
        <taxon>Bacillales</taxon>
        <taxon>Bacillaceae</taxon>
        <taxon>Heyndrickxia</taxon>
    </lineage>
</organism>
<evidence type="ECO:0000256" key="3">
    <source>
        <dbReference type="ARBA" id="ARBA00022741"/>
    </source>
</evidence>
<dbReference type="GO" id="GO:0005524">
    <property type="term" value="F:ATP binding"/>
    <property type="evidence" value="ECO:0007669"/>
    <property type="project" value="UniProtKB-KW"/>
</dbReference>
<dbReference type="NCBIfam" id="TIGR01727">
    <property type="entry name" value="oligo_HPY"/>
    <property type="match status" value="1"/>
</dbReference>
<dbReference type="SUPFAM" id="SSF52540">
    <property type="entry name" value="P-loop containing nucleoside triphosphate hydrolases"/>
    <property type="match status" value="1"/>
</dbReference>
<dbReference type="PROSITE" id="PS00211">
    <property type="entry name" value="ABC_TRANSPORTER_1"/>
    <property type="match status" value="1"/>
</dbReference>
<dbReference type="Proteomes" id="UP000189761">
    <property type="component" value="Unassembled WGS sequence"/>
</dbReference>
<dbReference type="InterPro" id="IPR013563">
    <property type="entry name" value="Oligopep_ABC_C"/>
</dbReference>
<comment type="caution">
    <text evidence="6">The sequence shown here is derived from an EMBL/GenBank/DDBJ whole genome shotgun (WGS) entry which is preliminary data.</text>
</comment>